<evidence type="ECO:0008006" key="4">
    <source>
        <dbReference type="Google" id="ProtNLM"/>
    </source>
</evidence>
<proteinExistence type="predicted"/>
<gene>
    <name evidence="2" type="ORF">GWK41_05580</name>
</gene>
<dbReference type="EMBL" id="JAACYA010000002">
    <property type="protein sequence ID" value="MBK3332531.1"/>
    <property type="molecule type" value="Genomic_DNA"/>
</dbReference>
<dbReference type="RefSeq" id="WP_200673956.1">
    <property type="nucleotide sequence ID" value="NZ_JAACYA010000002.1"/>
</dbReference>
<feature type="coiled-coil region" evidence="1">
    <location>
        <begin position="54"/>
        <end position="106"/>
    </location>
</feature>
<reference evidence="2 3" key="1">
    <citation type="journal article" date="2021" name="Syst. Appl. Microbiol.">
        <title>Persephonella atlantica sp. nov.: How to adapt to physico-chemical gradients in high temperature hydrothermal habitats.</title>
        <authorList>
            <person name="Francois D.X."/>
            <person name="Godfroy A."/>
            <person name="Mathien C."/>
            <person name="Aube J."/>
            <person name="Cathalot C."/>
            <person name="Lesongeur F."/>
            <person name="L'Haridon S."/>
            <person name="Philippon X."/>
            <person name="Roussel E.G."/>
        </authorList>
    </citation>
    <scope>NUCLEOTIDE SEQUENCE [LARGE SCALE GENOMIC DNA]</scope>
    <source>
        <strain evidence="2 3">MO1340</strain>
    </source>
</reference>
<evidence type="ECO:0000256" key="1">
    <source>
        <dbReference type="SAM" id="Coils"/>
    </source>
</evidence>
<name>A0ABS1GI31_9AQUI</name>
<evidence type="ECO:0000313" key="2">
    <source>
        <dbReference type="EMBL" id="MBK3332531.1"/>
    </source>
</evidence>
<keyword evidence="1" id="KW-0175">Coiled coil</keyword>
<sequence>MFRIIVLMFIIFITACSPKYKIEKIYHPPSDKNCLRECDREFNTCQSSCQKSYQQCLKDSISRAKSIYDRLEREYQTKLDRYYRNYDRYLKELDAYNKQLSTYRKDYQFYAKICSQYKDREACQRKDYLKKKIKSIEYQKPNPPQKPSKIDFETVLKKERQACSCDCGCRELYDACYQGCGGRVEIRKVCIEHCD</sequence>
<organism evidence="2 3">
    <name type="scientific">Persephonella atlantica</name>
    <dbReference type="NCBI Taxonomy" id="2699429"/>
    <lineage>
        <taxon>Bacteria</taxon>
        <taxon>Pseudomonadati</taxon>
        <taxon>Aquificota</taxon>
        <taxon>Aquificia</taxon>
        <taxon>Aquificales</taxon>
        <taxon>Hydrogenothermaceae</taxon>
        <taxon>Persephonella</taxon>
    </lineage>
</organism>
<accession>A0ABS1GI31</accession>
<comment type="caution">
    <text evidence="2">The sequence shown here is derived from an EMBL/GenBank/DDBJ whole genome shotgun (WGS) entry which is preliminary data.</text>
</comment>
<dbReference type="Proteomes" id="UP000772812">
    <property type="component" value="Unassembled WGS sequence"/>
</dbReference>
<evidence type="ECO:0000313" key="3">
    <source>
        <dbReference type="Proteomes" id="UP000772812"/>
    </source>
</evidence>
<keyword evidence="3" id="KW-1185">Reference proteome</keyword>
<dbReference type="PROSITE" id="PS51257">
    <property type="entry name" value="PROKAR_LIPOPROTEIN"/>
    <property type="match status" value="1"/>
</dbReference>
<protein>
    <recommendedName>
        <fullName evidence="4">Lipoprotein</fullName>
    </recommendedName>
</protein>